<accession>A0ABP8V058</accession>
<organism evidence="1 2">
    <name type="scientific">Kistimonas scapharcae</name>
    <dbReference type="NCBI Taxonomy" id="1036133"/>
    <lineage>
        <taxon>Bacteria</taxon>
        <taxon>Pseudomonadati</taxon>
        <taxon>Pseudomonadota</taxon>
        <taxon>Gammaproteobacteria</taxon>
        <taxon>Oceanospirillales</taxon>
        <taxon>Endozoicomonadaceae</taxon>
        <taxon>Kistimonas</taxon>
    </lineage>
</organism>
<evidence type="ECO:0000313" key="2">
    <source>
        <dbReference type="Proteomes" id="UP001500604"/>
    </source>
</evidence>
<proteinExistence type="predicted"/>
<protein>
    <recommendedName>
        <fullName evidence="3">Anti-bacteriophage protein A/HamA C-terminal domain-containing protein</fullName>
    </recommendedName>
</protein>
<reference evidence="2" key="1">
    <citation type="journal article" date="2019" name="Int. J. Syst. Evol. Microbiol.">
        <title>The Global Catalogue of Microorganisms (GCM) 10K type strain sequencing project: providing services to taxonomists for standard genome sequencing and annotation.</title>
        <authorList>
            <consortium name="The Broad Institute Genomics Platform"/>
            <consortium name="The Broad Institute Genome Sequencing Center for Infectious Disease"/>
            <person name="Wu L."/>
            <person name="Ma J."/>
        </authorList>
    </citation>
    <scope>NUCLEOTIDE SEQUENCE [LARGE SCALE GENOMIC DNA]</scope>
    <source>
        <strain evidence="2">JCM 17805</strain>
    </source>
</reference>
<evidence type="ECO:0000313" key="1">
    <source>
        <dbReference type="EMBL" id="GAA4649272.1"/>
    </source>
</evidence>
<evidence type="ECO:0008006" key="3">
    <source>
        <dbReference type="Google" id="ProtNLM"/>
    </source>
</evidence>
<keyword evidence="2" id="KW-1185">Reference proteome</keyword>
<dbReference type="Proteomes" id="UP001500604">
    <property type="component" value="Unassembled WGS sequence"/>
</dbReference>
<gene>
    <name evidence="1" type="ORF">GCM10023116_15460</name>
</gene>
<sequence>MKHIFDSSSFVEVSRYLDEACDWLERISVNYSKTRIAKYKKIYSDLAKLQILDDLEKSSDVYSFPVWMNASHEVAELMRIHEGLNNLNDADLVKRLNNSLKGNEFFSEDKANRSGRDIGFELSIASKFAKQNLPIDFGHDADLKVNLPSGDIFVECKRLKSRNQIQKRIKEGLTQLRKRYKTSKHPATSKGILVLSISKVVNSDLGLLEANDDIELGNKAHAICHDFLKKYQTYWQKSRDSRTMGVAIVLDCPGVIKSRNMLVTAHQIVMTNTIPTNSDNYPFFMEIARSVFGKA</sequence>
<dbReference type="EMBL" id="BAABFL010000128">
    <property type="protein sequence ID" value="GAA4649272.1"/>
    <property type="molecule type" value="Genomic_DNA"/>
</dbReference>
<name>A0ABP8V058_9GAMM</name>
<dbReference type="RefSeq" id="WP_345195061.1">
    <property type="nucleotide sequence ID" value="NZ_BAABFL010000128.1"/>
</dbReference>
<comment type="caution">
    <text evidence="1">The sequence shown here is derived from an EMBL/GenBank/DDBJ whole genome shotgun (WGS) entry which is preliminary data.</text>
</comment>